<name>A0A430HR55_9BURK</name>
<dbReference type="OrthoDB" id="5465318at2"/>
<sequence>MTIPIQAAIEALTRIKNECIANDGPSDDHGHILASNALAEIAALQAAPAQGSIDTPDERALFEREFPGVSASWNGADYGASRCQRMWTVWQARAHIAQRAASGDEVTGDPLDWPIPCDLVDDAVTLRKGVKLRVVLARLKFLSALARAHGAQTASAPDAPAGDDRKAFAAAFRQVDPSAPQQVLDIAWAGIPGAMWRAARAAAAPAGSWRDKLRWSKANTDYHGMIAFTPAQLEHFVSMLTVEPETNTDDFIGDLQREAREAKLADFVAASKPAEHAEPVAWYADTQLDVNEDSQNGPARYVAHRVLVDGAERPKSKNDWHPLFAAPVAAEPAPTVPAQPATDLRAAVKAAINALADEVNNCDEDAANEKFTAGRCAGIFDLKRALLAQIGGGHE</sequence>
<organism evidence="1 2">
    <name type="scientific">Massilia atriviolacea</name>
    <dbReference type="NCBI Taxonomy" id="2495579"/>
    <lineage>
        <taxon>Bacteria</taxon>
        <taxon>Pseudomonadati</taxon>
        <taxon>Pseudomonadota</taxon>
        <taxon>Betaproteobacteria</taxon>
        <taxon>Burkholderiales</taxon>
        <taxon>Oxalobacteraceae</taxon>
        <taxon>Telluria group</taxon>
        <taxon>Massilia</taxon>
    </lineage>
</organism>
<proteinExistence type="predicted"/>
<dbReference type="RefSeq" id="WP_126073362.1">
    <property type="nucleotide sequence ID" value="NZ_CP051166.1"/>
</dbReference>
<comment type="caution">
    <text evidence="1">The sequence shown here is derived from an EMBL/GenBank/DDBJ whole genome shotgun (WGS) entry which is preliminary data.</text>
</comment>
<reference evidence="1 2" key="1">
    <citation type="submission" date="2018-12" db="EMBL/GenBank/DDBJ databases">
        <authorList>
            <person name="Yang E."/>
        </authorList>
    </citation>
    <scope>NUCLEOTIDE SEQUENCE [LARGE SCALE GENOMIC DNA]</scope>
    <source>
        <strain evidence="1 2">SOD</strain>
    </source>
</reference>
<dbReference type="EMBL" id="RXLQ01000003">
    <property type="protein sequence ID" value="RSZ60002.1"/>
    <property type="molecule type" value="Genomic_DNA"/>
</dbReference>
<protein>
    <submittedName>
        <fullName evidence="1">Uncharacterized protein</fullName>
    </submittedName>
</protein>
<evidence type="ECO:0000313" key="2">
    <source>
        <dbReference type="Proteomes" id="UP000278085"/>
    </source>
</evidence>
<keyword evidence="2" id="KW-1185">Reference proteome</keyword>
<dbReference type="Proteomes" id="UP000278085">
    <property type="component" value="Unassembled WGS sequence"/>
</dbReference>
<dbReference type="AlphaFoldDB" id="A0A430HR55"/>
<evidence type="ECO:0000313" key="1">
    <source>
        <dbReference type="EMBL" id="RSZ60002.1"/>
    </source>
</evidence>
<gene>
    <name evidence="1" type="ORF">EJB06_07430</name>
</gene>
<accession>A0A430HR55</accession>